<comment type="caution">
    <text evidence="3">The sequence shown here is derived from an EMBL/GenBank/DDBJ whole genome shotgun (WGS) entry which is preliminary data.</text>
</comment>
<keyword evidence="2" id="KW-0812">Transmembrane</keyword>
<keyword evidence="2" id="KW-0472">Membrane</keyword>
<dbReference type="OrthoDB" id="2390218at2"/>
<accession>A0A6I5A3Q9</accession>
<organism evidence="3 4">
    <name type="scientific">Pontibacillus yanchengensis</name>
    <dbReference type="NCBI Taxonomy" id="462910"/>
    <lineage>
        <taxon>Bacteria</taxon>
        <taxon>Bacillati</taxon>
        <taxon>Bacillota</taxon>
        <taxon>Bacilli</taxon>
        <taxon>Bacillales</taxon>
        <taxon>Bacillaceae</taxon>
        <taxon>Pontibacillus</taxon>
    </lineage>
</organism>
<dbReference type="Proteomes" id="UP000468638">
    <property type="component" value="Unassembled WGS sequence"/>
</dbReference>
<evidence type="ECO:0000313" key="4">
    <source>
        <dbReference type="Proteomes" id="UP000468638"/>
    </source>
</evidence>
<proteinExistence type="predicted"/>
<keyword evidence="2" id="KW-1133">Transmembrane helix</keyword>
<evidence type="ECO:0000256" key="2">
    <source>
        <dbReference type="SAM" id="Phobius"/>
    </source>
</evidence>
<gene>
    <name evidence="3" type="ORF">GLW05_09175</name>
</gene>
<dbReference type="RefSeq" id="WP_160850111.1">
    <property type="nucleotide sequence ID" value="NZ_WMEQ01000005.1"/>
</dbReference>
<dbReference type="EMBL" id="WMEQ01000005">
    <property type="protein sequence ID" value="MYL33769.1"/>
    <property type="molecule type" value="Genomic_DNA"/>
</dbReference>
<sequence length="69" mass="7954">MMEFLYFPEDKTEYIPAVLTLIVFAIGAFITMKVILKASKKEEQKANEQFGDYMAPEQDQKSNQDSNTK</sequence>
<feature type="region of interest" description="Disordered" evidence="1">
    <location>
        <begin position="47"/>
        <end position="69"/>
    </location>
</feature>
<protein>
    <submittedName>
        <fullName evidence="3">Uncharacterized protein</fullName>
    </submittedName>
</protein>
<reference evidence="3 4" key="1">
    <citation type="submission" date="2019-11" db="EMBL/GenBank/DDBJ databases">
        <title>Genome sequences of 17 halophilic strains isolated from different environments.</title>
        <authorList>
            <person name="Furrow R.E."/>
        </authorList>
    </citation>
    <scope>NUCLEOTIDE SEQUENCE [LARGE SCALE GENOMIC DNA]</scope>
    <source>
        <strain evidence="3 4">22514_16_FS</strain>
    </source>
</reference>
<dbReference type="AlphaFoldDB" id="A0A6I5A3Q9"/>
<name>A0A6I5A3Q9_9BACI</name>
<feature type="compositionally biased region" description="Basic and acidic residues" evidence="1">
    <location>
        <begin position="58"/>
        <end position="69"/>
    </location>
</feature>
<evidence type="ECO:0000313" key="3">
    <source>
        <dbReference type="EMBL" id="MYL33769.1"/>
    </source>
</evidence>
<feature type="transmembrane region" description="Helical" evidence="2">
    <location>
        <begin position="14"/>
        <end position="36"/>
    </location>
</feature>
<evidence type="ECO:0000256" key="1">
    <source>
        <dbReference type="SAM" id="MobiDB-lite"/>
    </source>
</evidence>